<organism evidence="5 6">
    <name type="scientific">Oncorhynchus tshawytscha</name>
    <name type="common">Chinook salmon</name>
    <name type="synonym">Salmo tshawytscha</name>
    <dbReference type="NCBI Taxonomy" id="74940"/>
    <lineage>
        <taxon>Eukaryota</taxon>
        <taxon>Metazoa</taxon>
        <taxon>Chordata</taxon>
        <taxon>Craniata</taxon>
        <taxon>Vertebrata</taxon>
        <taxon>Euteleostomi</taxon>
        <taxon>Actinopterygii</taxon>
        <taxon>Neopterygii</taxon>
        <taxon>Teleostei</taxon>
        <taxon>Protacanthopterygii</taxon>
        <taxon>Salmoniformes</taxon>
        <taxon>Salmonidae</taxon>
        <taxon>Salmoninae</taxon>
        <taxon>Oncorhynchus</taxon>
    </lineage>
</organism>
<feature type="region of interest" description="Disordered" evidence="4">
    <location>
        <begin position="1325"/>
        <end position="1349"/>
    </location>
</feature>
<evidence type="ECO:0000313" key="5">
    <source>
        <dbReference type="Ensembl" id="ENSOTSP00005044679.2"/>
    </source>
</evidence>
<dbReference type="Pfam" id="PF13855">
    <property type="entry name" value="LRR_8"/>
    <property type="match status" value="1"/>
</dbReference>
<feature type="compositionally biased region" description="Basic and acidic residues" evidence="4">
    <location>
        <begin position="1151"/>
        <end position="1166"/>
    </location>
</feature>
<feature type="compositionally biased region" description="Basic residues" evidence="4">
    <location>
        <begin position="1131"/>
        <end position="1141"/>
    </location>
</feature>
<feature type="region of interest" description="Disordered" evidence="4">
    <location>
        <begin position="1481"/>
        <end position="1501"/>
    </location>
</feature>
<keyword evidence="3" id="KW-0175">Coiled coil</keyword>
<dbReference type="Pfam" id="PF00612">
    <property type="entry name" value="IQ"/>
    <property type="match status" value="3"/>
</dbReference>
<reference evidence="5" key="2">
    <citation type="submission" date="2025-09" db="UniProtKB">
        <authorList>
            <consortium name="Ensembl"/>
        </authorList>
    </citation>
    <scope>IDENTIFICATION</scope>
</reference>
<feature type="compositionally biased region" description="Basic and acidic residues" evidence="4">
    <location>
        <begin position="215"/>
        <end position="242"/>
    </location>
</feature>
<dbReference type="SMART" id="SM00015">
    <property type="entry name" value="IQ"/>
    <property type="match status" value="3"/>
</dbReference>
<dbReference type="Gene3D" id="3.80.10.10">
    <property type="entry name" value="Ribonuclease Inhibitor"/>
    <property type="match status" value="2"/>
</dbReference>
<gene>
    <name evidence="5" type="primary">LRRIQ1</name>
</gene>
<protein>
    <recommendedName>
        <fullName evidence="7">Leucine-rich repeat and IQ domain-containing protein 1</fullName>
    </recommendedName>
</protein>
<dbReference type="PROSITE" id="PS51450">
    <property type="entry name" value="LRR"/>
    <property type="match status" value="6"/>
</dbReference>
<dbReference type="InterPro" id="IPR001611">
    <property type="entry name" value="Leu-rich_rpt"/>
</dbReference>
<feature type="region of interest" description="Disordered" evidence="4">
    <location>
        <begin position="1"/>
        <end position="45"/>
    </location>
</feature>
<feature type="region of interest" description="Disordered" evidence="4">
    <location>
        <begin position="1518"/>
        <end position="1587"/>
    </location>
</feature>
<keyword evidence="1" id="KW-0433">Leucine-rich repeat</keyword>
<feature type="compositionally biased region" description="Basic and acidic residues" evidence="4">
    <location>
        <begin position="191"/>
        <end position="205"/>
    </location>
</feature>
<feature type="compositionally biased region" description="Basic residues" evidence="4">
    <location>
        <begin position="583"/>
        <end position="599"/>
    </location>
</feature>
<feature type="region of interest" description="Disordered" evidence="4">
    <location>
        <begin position="191"/>
        <end position="242"/>
    </location>
</feature>
<feature type="compositionally biased region" description="Polar residues" evidence="4">
    <location>
        <begin position="1032"/>
        <end position="1041"/>
    </location>
</feature>
<dbReference type="GeneTree" id="ENSGT00940000163898"/>
<evidence type="ECO:0000313" key="6">
    <source>
        <dbReference type="Proteomes" id="UP000694402"/>
    </source>
</evidence>
<dbReference type="Gene3D" id="1.20.5.190">
    <property type="match status" value="1"/>
</dbReference>
<feature type="region of interest" description="Disordered" evidence="4">
    <location>
        <begin position="1251"/>
        <end position="1280"/>
    </location>
</feature>
<feature type="compositionally biased region" description="Polar residues" evidence="4">
    <location>
        <begin position="1066"/>
        <end position="1075"/>
    </location>
</feature>
<dbReference type="InterPro" id="IPR000048">
    <property type="entry name" value="IQ_motif_EF-hand-BS"/>
</dbReference>
<feature type="compositionally biased region" description="Basic and acidic residues" evidence="4">
    <location>
        <begin position="1537"/>
        <end position="1546"/>
    </location>
</feature>
<dbReference type="PANTHER" id="PTHR46652">
    <property type="entry name" value="LEUCINE-RICH REPEAT AND IQ DOMAIN-CONTAINING PROTEIN 1-RELATED"/>
    <property type="match status" value="1"/>
</dbReference>
<feature type="region of interest" description="Disordered" evidence="4">
    <location>
        <begin position="583"/>
        <end position="603"/>
    </location>
</feature>
<dbReference type="SMART" id="SM00365">
    <property type="entry name" value="LRR_SD22"/>
    <property type="match status" value="6"/>
</dbReference>
<proteinExistence type="predicted"/>
<feature type="region of interest" description="Disordered" evidence="4">
    <location>
        <begin position="1131"/>
        <end position="1177"/>
    </location>
</feature>
<dbReference type="Proteomes" id="UP000694402">
    <property type="component" value="Unassembled WGS sequence"/>
</dbReference>
<feature type="compositionally biased region" description="Polar residues" evidence="4">
    <location>
        <begin position="1101"/>
        <end position="1110"/>
    </location>
</feature>
<feature type="coiled-coil region" evidence="3">
    <location>
        <begin position="253"/>
        <end position="280"/>
    </location>
</feature>
<dbReference type="PROSITE" id="PS50096">
    <property type="entry name" value="IQ"/>
    <property type="match status" value="3"/>
</dbReference>
<evidence type="ECO:0000256" key="4">
    <source>
        <dbReference type="SAM" id="MobiDB-lite"/>
    </source>
</evidence>
<evidence type="ECO:0000256" key="1">
    <source>
        <dbReference type="ARBA" id="ARBA00022614"/>
    </source>
</evidence>
<evidence type="ECO:0000256" key="3">
    <source>
        <dbReference type="SAM" id="Coils"/>
    </source>
</evidence>
<feature type="compositionally biased region" description="Basic and acidic residues" evidence="4">
    <location>
        <begin position="508"/>
        <end position="526"/>
    </location>
</feature>
<name>A0A8C8G6U1_ONCTS</name>
<accession>A0A8C8G6U1</accession>
<dbReference type="Ensembl" id="ENSOTST00005048590.2">
    <property type="protein sequence ID" value="ENSOTSP00005044679.2"/>
    <property type="gene ID" value="ENSOTSG00005021705.2"/>
</dbReference>
<feature type="compositionally biased region" description="Polar residues" evidence="4">
    <location>
        <begin position="530"/>
        <end position="547"/>
    </location>
</feature>
<feature type="compositionally biased region" description="Low complexity" evidence="4">
    <location>
        <begin position="1080"/>
        <end position="1094"/>
    </location>
</feature>
<evidence type="ECO:0000256" key="2">
    <source>
        <dbReference type="ARBA" id="ARBA00022737"/>
    </source>
</evidence>
<feature type="region of interest" description="Disordered" evidence="4">
    <location>
        <begin position="312"/>
        <end position="551"/>
    </location>
</feature>
<dbReference type="InterPro" id="IPR050836">
    <property type="entry name" value="SDS22/Internalin_LRR"/>
</dbReference>
<evidence type="ECO:0008006" key="7">
    <source>
        <dbReference type="Google" id="ProtNLM"/>
    </source>
</evidence>
<dbReference type="SMART" id="SM00369">
    <property type="entry name" value="LRR_TYP"/>
    <property type="match status" value="3"/>
</dbReference>
<sequence>MDVSPEDLSKLSINNSSEDIELDHSYQEDFYSSADEDHADEDDVSDKIPESMLKYFEATENRASQFEKLIREDNEDDSRAAEVYSIISSRSEDLLMELASDLGLHEDPVKLKEQVMLEMEDEKLNTIPNKACPHTVSDSDITDRVPHNSEDDIECDAYLRSEKQLSLELKTLERKLKEEDERRIVEYEVERKKEQNEQREKEEGRKRRQRDFEEELRQIEEDNRHRPTGMEEMREREAEEKLQQEFFKQQELISSLQRQMEEERRAFEKVQEEKRRKTHQSRCRAAITIQAALRGVLARRWTRAELHRRREEQRRSEEERNRREERWRREQEEQRLKQEKENRRRELEEQALKRRSLEYERAKEEDRVRMERAKEEDRVRMERERQDEEDRRKREDQENRKEGERRKGEEKRKKHEEEKRKKEEEKRKKEEEKRRKEEEKRKKEERREKEEQIREEKDKQEREEERRKRQEDEEEKENERKSKEEEEIRMESDERKPKSLQKLGTGIVKEESQNPSEEKAREEKSAATECSPTASSQPIGPSTSAPQSAFERMSVSLPEQTEQMRLAWMRDCTSWSKLSLQNKRKQQQGVRTQRRRGARRAAEGSGLPLLCPETLLQSGAWNSPQEVTTVVLEDLPGCSLSTLSQCPRLQTLTMRRCGLKSLEGLSQCTELRYIDVQDNSITFVDCENLANLQVLRLGRNRLTSIHGLAGAVDLDVLELSHNSITRIGGLEPLKRLQKLLLDHNQLISTRGLREVYTLLHLDLSHNHLSSVEGLDNCALLNTLDLTGNNLTELPSLRNQVLLVELHLEDNSISSLEGLTACWLPLMQLLSGAQNSITQLPSLCHFVSLEKLDIRDNCLLELQNLCESLQGCPLLREVHLTGNPLQQESMWRSSLQRAVPGLQAIDGQPVGSSPVLPGPGLVTALLPQNSFLSFCQAQLQQLHTLQHSHTAQLSGALPPLDALRLSLQLHDEAVHLAEEHRYAHEYGDTSITDKQDDSHRSDTSRVSRIPAEKSDVEGMDRHGGVMNRKQPENKSCGNTNTWPHMVPLISPANDNSEKQPQPPAYRSFSSLGTVSTRPELKPATPASYTSSSSTFSEEKTSHATAKPSSSPFPKAHIKLDLKNMAAVVIQRHWRGHRGRQRIQLRPPPGEEQGGRRGRERGRVDTGHSHTGSEQSRLEPDYAATAIQAVWRGFTLRRRLAAALAQARGFNPGDHEAFEEVNVDEFVFDEMALERDWMMTSLLSDDSPPKTLLHPPPFPDQLLGPKRPLNHPDANQQTSPPVLLWKPKQAWMGGERAEPAEHRVSLDSISRTKSPVFASVLSGLSERSPASVSGLGGLSERSPASVSGLSGLSERSEKILEEWGFRDSHTALMMLKRAQKMKSKKQRQRKLLDPTVRLALFRNHSNQHAPMEAPKKPSPERRDYIKAHQAELALEGTGRLDQTRLNQQAPGRVDQMLLNQDATERVDQTLVNQERTYQWLHTQPVHSDSRRPESDGFLPEIDPDILKGGRVQLVAVAGYREGPDQAPMSRASGTSTSPPHKEHNEARRNFMGQLNKEAPSPQRVTSASSKKERMSFRDNPVQMSGGWGGGKKRDKLHNCLFALRSGLASVGLLKIN</sequence>
<dbReference type="SUPFAM" id="SSF52058">
    <property type="entry name" value="L domain-like"/>
    <property type="match status" value="1"/>
</dbReference>
<feature type="compositionally biased region" description="Basic and acidic residues" evidence="4">
    <location>
        <begin position="312"/>
        <end position="497"/>
    </location>
</feature>
<feature type="region of interest" description="Disordered" evidence="4">
    <location>
        <begin position="985"/>
        <end position="1113"/>
    </location>
</feature>
<dbReference type="InterPro" id="IPR032675">
    <property type="entry name" value="LRR_dom_sf"/>
</dbReference>
<feature type="compositionally biased region" description="Basic and acidic residues" evidence="4">
    <location>
        <begin position="985"/>
        <end position="1022"/>
    </location>
</feature>
<dbReference type="PANTHER" id="PTHR46652:SF7">
    <property type="entry name" value="LEUCINE-RICH REPEAT AND IQ DOMAIN-CONTAINING PROTEIN 1"/>
    <property type="match status" value="1"/>
</dbReference>
<reference evidence="5" key="1">
    <citation type="submission" date="2025-08" db="UniProtKB">
        <authorList>
            <consortium name="Ensembl"/>
        </authorList>
    </citation>
    <scope>IDENTIFICATION</scope>
</reference>
<keyword evidence="6" id="KW-1185">Reference proteome</keyword>
<keyword evidence="2" id="KW-0677">Repeat</keyword>
<feature type="region of interest" description="Disordered" evidence="4">
    <location>
        <begin position="128"/>
        <end position="149"/>
    </location>
</feature>
<dbReference type="InterPro" id="IPR003591">
    <property type="entry name" value="Leu-rich_rpt_typical-subtyp"/>
</dbReference>